<sequence>MKCDEWVGVRGPSRRREEVLSATSTRSTALANYEERSQTVREKQEQFRRRRQQRGNEKSLKWKKEHIRHLLLACNQGYKAPKAARDICAVYGECARQLVIVMPSSKIVRHTSFWPSS</sequence>
<evidence type="ECO:0000313" key="4">
    <source>
        <dbReference type="Proteomes" id="UP000887013"/>
    </source>
</evidence>
<dbReference type="EMBL" id="BMAW01056545">
    <property type="protein sequence ID" value="GFT06334.1"/>
    <property type="molecule type" value="Genomic_DNA"/>
</dbReference>
<evidence type="ECO:0000313" key="3">
    <source>
        <dbReference type="EMBL" id="GFT06334.1"/>
    </source>
</evidence>
<protein>
    <recommendedName>
        <fullName evidence="2">Mos1 transposase HTH domain-containing protein</fullName>
    </recommendedName>
</protein>
<organism evidence="3 4">
    <name type="scientific">Nephila pilipes</name>
    <name type="common">Giant wood spider</name>
    <name type="synonym">Nephila maculata</name>
    <dbReference type="NCBI Taxonomy" id="299642"/>
    <lineage>
        <taxon>Eukaryota</taxon>
        <taxon>Metazoa</taxon>
        <taxon>Ecdysozoa</taxon>
        <taxon>Arthropoda</taxon>
        <taxon>Chelicerata</taxon>
        <taxon>Arachnida</taxon>
        <taxon>Araneae</taxon>
        <taxon>Araneomorphae</taxon>
        <taxon>Entelegynae</taxon>
        <taxon>Araneoidea</taxon>
        <taxon>Nephilidae</taxon>
        <taxon>Nephila</taxon>
    </lineage>
</organism>
<feature type="region of interest" description="Disordered" evidence="1">
    <location>
        <begin position="31"/>
        <end position="59"/>
    </location>
</feature>
<keyword evidence="4" id="KW-1185">Reference proteome</keyword>
<reference evidence="3" key="1">
    <citation type="submission" date="2020-08" db="EMBL/GenBank/DDBJ databases">
        <title>Multicomponent nature underlies the extraordinary mechanical properties of spider dragline silk.</title>
        <authorList>
            <person name="Kono N."/>
            <person name="Nakamura H."/>
            <person name="Mori M."/>
            <person name="Yoshida Y."/>
            <person name="Ohtoshi R."/>
            <person name="Malay A.D."/>
            <person name="Moran D.A.P."/>
            <person name="Tomita M."/>
            <person name="Numata K."/>
            <person name="Arakawa K."/>
        </authorList>
    </citation>
    <scope>NUCLEOTIDE SEQUENCE</scope>
</reference>
<comment type="caution">
    <text evidence="3">The sequence shown here is derived from an EMBL/GenBank/DDBJ whole genome shotgun (WGS) entry which is preliminary data.</text>
</comment>
<dbReference type="OrthoDB" id="6431778at2759"/>
<feature type="domain" description="Mos1 transposase HTH" evidence="2">
    <location>
        <begin position="64"/>
        <end position="93"/>
    </location>
</feature>
<accession>A0A8X6TGL8</accession>
<evidence type="ECO:0000256" key="1">
    <source>
        <dbReference type="SAM" id="MobiDB-lite"/>
    </source>
</evidence>
<proteinExistence type="predicted"/>
<dbReference type="AlphaFoldDB" id="A0A8X6TGL8"/>
<dbReference type="Proteomes" id="UP000887013">
    <property type="component" value="Unassembled WGS sequence"/>
</dbReference>
<evidence type="ECO:0000259" key="2">
    <source>
        <dbReference type="Pfam" id="PF17906"/>
    </source>
</evidence>
<dbReference type="Pfam" id="PF17906">
    <property type="entry name" value="HTH_48"/>
    <property type="match status" value="1"/>
</dbReference>
<name>A0A8X6TGL8_NEPPI</name>
<dbReference type="InterPro" id="IPR041426">
    <property type="entry name" value="Mos1_HTH"/>
</dbReference>
<gene>
    <name evidence="3" type="ORF">NPIL_419231</name>
</gene>
<feature type="compositionally biased region" description="Basic and acidic residues" evidence="1">
    <location>
        <begin position="33"/>
        <end position="47"/>
    </location>
</feature>
<dbReference type="Gene3D" id="1.10.10.1450">
    <property type="match status" value="1"/>
</dbReference>